<dbReference type="SUPFAM" id="SSF109604">
    <property type="entry name" value="HD-domain/PDEase-like"/>
    <property type="match status" value="1"/>
</dbReference>
<reference evidence="3 4" key="1">
    <citation type="journal article" date="2023" name="Microorganisms">
        <title>Thiorhodovibrio frisius and Trv. litoralis spp. nov., Two Novel Members from a Clade of Fastidious Purple Sulfur Bacteria That Exhibit Unique Red-Shifted Light-Harvesting Capabilities.</title>
        <authorList>
            <person name="Methner A."/>
            <person name="Kuzyk S.B."/>
            <person name="Petersen J."/>
            <person name="Bauer S."/>
            <person name="Brinkmann H."/>
            <person name="Sichau K."/>
            <person name="Wanner G."/>
            <person name="Wolf J."/>
            <person name="Neumann-Schaal M."/>
            <person name="Henke P."/>
            <person name="Tank M."/>
            <person name="Sproer C."/>
            <person name="Bunk B."/>
            <person name="Overmann J."/>
        </authorList>
    </citation>
    <scope>NUCLEOTIDE SEQUENCE [LARGE SCALE GENOMIC DNA]</scope>
    <source>
        <strain evidence="3 4">DSM 6702</strain>
    </source>
</reference>
<dbReference type="PANTHER" id="PTHR43155">
    <property type="entry name" value="CYCLIC DI-GMP PHOSPHODIESTERASE PA4108-RELATED"/>
    <property type="match status" value="1"/>
</dbReference>
<dbReference type="PROSITE" id="PS51831">
    <property type="entry name" value="HD"/>
    <property type="match status" value="1"/>
</dbReference>
<dbReference type="Pfam" id="PF13487">
    <property type="entry name" value="HD_5"/>
    <property type="match status" value="1"/>
</dbReference>
<dbReference type="InterPro" id="IPR006674">
    <property type="entry name" value="HD_domain"/>
</dbReference>
<dbReference type="PROSITE" id="PS51832">
    <property type="entry name" value="HD_GYP"/>
    <property type="match status" value="1"/>
</dbReference>
<organism evidence="3 4">
    <name type="scientific">Thiorhodovibrio winogradskyi</name>
    <dbReference type="NCBI Taxonomy" id="77007"/>
    <lineage>
        <taxon>Bacteria</taxon>
        <taxon>Pseudomonadati</taxon>
        <taxon>Pseudomonadota</taxon>
        <taxon>Gammaproteobacteria</taxon>
        <taxon>Chromatiales</taxon>
        <taxon>Chromatiaceae</taxon>
        <taxon>Thiorhodovibrio</taxon>
    </lineage>
</organism>
<evidence type="ECO:0000259" key="1">
    <source>
        <dbReference type="PROSITE" id="PS51831"/>
    </source>
</evidence>
<evidence type="ECO:0000259" key="2">
    <source>
        <dbReference type="PROSITE" id="PS51832"/>
    </source>
</evidence>
<accession>A0ABZ0S6N1</accession>
<dbReference type="PANTHER" id="PTHR43155:SF2">
    <property type="entry name" value="CYCLIC DI-GMP PHOSPHODIESTERASE PA4108"/>
    <property type="match status" value="1"/>
</dbReference>
<dbReference type="Proteomes" id="UP001432180">
    <property type="component" value="Chromosome"/>
</dbReference>
<protein>
    <submittedName>
        <fullName evidence="3">Cyclic di-GMP phosphodiesterase response regulator RpfG</fullName>
        <ecNumber evidence="3">3.1.4.52</ecNumber>
    </submittedName>
</protein>
<dbReference type="Gene3D" id="1.10.3210.10">
    <property type="entry name" value="Hypothetical protein af1432"/>
    <property type="match status" value="1"/>
</dbReference>
<feature type="domain" description="HD" evidence="1">
    <location>
        <begin position="195"/>
        <end position="319"/>
    </location>
</feature>
<keyword evidence="3" id="KW-0378">Hydrolase</keyword>
<feature type="domain" description="HD-GYP" evidence="2">
    <location>
        <begin position="171"/>
        <end position="370"/>
    </location>
</feature>
<dbReference type="InterPro" id="IPR037522">
    <property type="entry name" value="HD_GYP_dom"/>
</dbReference>
<proteinExistence type="predicted"/>
<sequence>MTGYEPCFAKSTDPASKGQFSDCRTSTDRRLMLKKIHIDQLTTGMFLQELCGSWMEHPFWRSSFLLTNEKDVQSLRDSSIREVWIDTSKGIDVPDGVAAVNESENKARVEQSIRQAAFSSGDQEKTPISEELSRAVKICARAKEAVTAMFSDARMGKAVDSAHARVLVEEISESVNRNSAALLSLARLKTADDYTYMHSVAVCALMMALGRQLNLNENQVHQAGMAGLLHDLGKAKMPLEVLNKPGKLTDAEFAIMKSHPVEGHRMLLKAAESIGAVTLDVCLHHHEKIDGSGYPHKLTDKKISLFAKMGAVCDVYDAITSNRPYKSGWDPAESIRKMAEWADGHFDPRVFQAFVKSLGIYPVGSLVRLASGKLGVVMEQSRTSLLKPKVKLFYSTKSRARIAPKIIDLSLAHCNDSIQARENPEEWDFPDLIELWSGMSTPFG</sequence>
<dbReference type="Pfam" id="PF11871">
    <property type="entry name" value="DUF3391"/>
    <property type="match status" value="1"/>
</dbReference>
<keyword evidence="4" id="KW-1185">Reference proteome</keyword>
<dbReference type="InterPro" id="IPR003607">
    <property type="entry name" value="HD/PDEase_dom"/>
</dbReference>
<evidence type="ECO:0000313" key="3">
    <source>
        <dbReference type="EMBL" id="WPL16641.1"/>
    </source>
</evidence>
<dbReference type="SMART" id="SM00471">
    <property type="entry name" value="HDc"/>
    <property type="match status" value="1"/>
</dbReference>
<dbReference type="GO" id="GO:0071111">
    <property type="term" value="F:cyclic-guanylate-specific phosphodiesterase activity"/>
    <property type="evidence" value="ECO:0007669"/>
    <property type="project" value="UniProtKB-EC"/>
</dbReference>
<dbReference type="EC" id="3.1.4.52" evidence="3"/>
<dbReference type="EMBL" id="CP121472">
    <property type="protein sequence ID" value="WPL16641.1"/>
    <property type="molecule type" value="Genomic_DNA"/>
</dbReference>
<gene>
    <name evidence="3" type="primary">rpfG_4</name>
    <name evidence="3" type="ORF">Thiowin_01608</name>
</gene>
<name>A0ABZ0S6N1_9GAMM</name>
<dbReference type="CDD" id="cd00077">
    <property type="entry name" value="HDc"/>
    <property type="match status" value="1"/>
</dbReference>
<dbReference type="InterPro" id="IPR021812">
    <property type="entry name" value="DUF3391"/>
</dbReference>
<evidence type="ECO:0000313" key="4">
    <source>
        <dbReference type="Proteomes" id="UP001432180"/>
    </source>
</evidence>